<feature type="transmembrane region" description="Helical" evidence="1">
    <location>
        <begin position="20"/>
        <end position="44"/>
    </location>
</feature>
<keyword evidence="3" id="KW-1185">Reference proteome</keyword>
<accession>A0A4Q0I374</accession>
<dbReference type="RefSeq" id="WP_069193202.1">
    <property type="nucleotide sequence ID" value="NZ_RLII01000014.1"/>
</dbReference>
<organism evidence="2 3">
    <name type="scientific">Acetivibrio mesophilus</name>
    <dbReference type="NCBI Taxonomy" id="2487273"/>
    <lineage>
        <taxon>Bacteria</taxon>
        <taxon>Bacillati</taxon>
        <taxon>Bacillota</taxon>
        <taxon>Clostridia</taxon>
        <taxon>Eubacteriales</taxon>
        <taxon>Oscillospiraceae</taxon>
        <taxon>Acetivibrio</taxon>
    </lineage>
</organism>
<dbReference type="OrthoDB" id="1739072at2"/>
<name>A0A4Q0I374_9FIRM</name>
<dbReference type="Proteomes" id="UP000289166">
    <property type="component" value="Unassembled WGS sequence"/>
</dbReference>
<keyword evidence="1" id="KW-0472">Membrane</keyword>
<dbReference type="EMBL" id="RLII01000014">
    <property type="protein sequence ID" value="RXE58704.1"/>
    <property type="molecule type" value="Genomic_DNA"/>
</dbReference>
<sequence>MNCRKSIKRLIKDNRGSFTVEAAVIVPTVILIMFALILISEFLYQKSCIQAIADRTVQRGAEIWNSPSKDMVFGQITLDNMDDADLYWRIWEMSDSKKKKESKIEGYAGYLLKESAVLGKPVDLKITAVVVEDYIVYKKIRVNVEAKYKNPFLSLLKVFGIGNTITIKTHSDAIINEPVEFIRTTDFVVDVVEEVDNKVFEGKGGEMVKDVREGISNVFLKVKDFLNNEK</sequence>
<evidence type="ECO:0000256" key="1">
    <source>
        <dbReference type="SAM" id="Phobius"/>
    </source>
</evidence>
<evidence type="ECO:0000313" key="3">
    <source>
        <dbReference type="Proteomes" id="UP000289166"/>
    </source>
</evidence>
<evidence type="ECO:0000313" key="2">
    <source>
        <dbReference type="EMBL" id="RXE58704.1"/>
    </source>
</evidence>
<reference evidence="3" key="1">
    <citation type="submission" date="2018-11" db="EMBL/GenBank/DDBJ databases">
        <title>Genome sequencing of a novel mesophilic and cellulolytic organism within the genus Hungateiclostridium.</title>
        <authorList>
            <person name="Rettenmaier R."/>
            <person name="Liebl W."/>
            <person name="Zverlov V."/>
        </authorList>
    </citation>
    <scope>NUCLEOTIDE SEQUENCE [LARGE SCALE GENOMIC DNA]</scope>
    <source>
        <strain evidence="3">N2K1</strain>
    </source>
</reference>
<dbReference type="AlphaFoldDB" id="A0A4Q0I374"/>
<keyword evidence="1" id="KW-1133">Transmembrane helix</keyword>
<keyword evidence="1" id="KW-0812">Transmembrane</keyword>
<gene>
    <name evidence="2" type="ORF">EFD62_11065</name>
</gene>
<proteinExistence type="predicted"/>
<protein>
    <submittedName>
        <fullName evidence="2">Pilus assembly protein</fullName>
    </submittedName>
</protein>
<comment type="caution">
    <text evidence="2">The sequence shown here is derived from an EMBL/GenBank/DDBJ whole genome shotgun (WGS) entry which is preliminary data.</text>
</comment>